<keyword evidence="3" id="KW-1185">Reference proteome</keyword>
<name>A0A2T9Z9X7_9FUNG</name>
<dbReference type="EMBL" id="MBFS01001146">
    <property type="protein sequence ID" value="PVV01365.1"/>
    <property type="molecule type" value="Genomic_DNA"/>
</dbReference>
<gene>
    <name evidence="2" type="ORF">BB560_004215</name>
</gene>
<dbReference type="AlphaFoldDB" id="A0A2T9Z9X7"/>
<accession>A0A2T9Z9X7</accession>
<comment type="caution">
    <text evidence="2">The sequence shown here is derived from an EMBL/GenBank/DDBJ whole genome shotgun (WGS) entry which is preliminary data.</text>
</comment>
<evidence type="ECO:0000313" key="2">
    <source>
        <dbReference type="EMBL" id="PVV01365.1"/>
    </source>
</evidence>
<evidence type="ECO:0000313" key="3">
    <source>
        <dbReference type="Proteomes" id="UP000245609"/>
    </source>
</evidence>
<proteinExistence type="predicted"/>
<protein>
    <submittedName>
        <fullName evidence="2">Uncharacterized protein</fullName>
    </submittedName>
</protein>
<feature type="region of interest" description="Disordered" evidence="1">
    <location>
        <begin position="1"/>
        <end position="20"/>
    </location>
</feature>
<organism evidence="2 3">
    <name type="scientific">Smittium megazygosporum</name>
    <dbReference type="NCBI Taxonomy" id="133381"/>
    <lineage>
        <taxon>Eukaryota</taxon>
        <taxon>Fungi</taxon>
        <taxon>Fungi incertae sedis</taxon>
        <taxon>Zoopagomycota</taxon>
        <taxon>Kickxellomycotina</taxon>
        <taxon>Harpellomycetes</taxon>
        <taxon>Harpellales</taxon>
        <taxon>Legeriomycetaceae</taxon>
        <taxon>Smittium</taxon>
    </lineage>
</organism>
<dbReference type="STRING" id="133381.A0A2T9Z9X7"/>
<reference evidence="2 3" key="1">
    <citation type="journal article" date="2018" name="MBio">
        <title>Comparative Genomics Reveals the Core Gene Toolbox for the Fungus-Insect Symbiosis.</title>
        <authorList>
            <person name="Wang Y."/>
            <person name="Stata M."/>
            <person name="Wang W."/>
            <person name="Stajich J.E."/>
            <person name="White M.M."/>
            <person name="Moncalvo J.M."/>
        </authorList>
    </citation>
    <scope>NUCLEOTIDE SEQUENCE [LARGE SCALE GENOMIC DNA]</scope>
    <source>
        <strain evidence="2 3">SC-DP-2</strain>
    </source>
</reference>
<dbReference type="Proteomes" id="UP000245609">
    <property type="component" value="Unassembled WGS sequence"/>
</dbReference>
<sequence>MSLPGYRHQPHKQWVDPTPMPESVPAVDEIGASSAPLKSLAFFFGSVCKEYNEDYMLCRSENNNLDGQPQIHEKENPIFH</sequence>
<dbReference type="OrthoDB" id="276296at2759"/>
<evidence type="ECO:0000256" key="1">
    <source>
        <dbReference type="SAM" id="MobiDB-lite"/>
    </source>
</evidence>